<reference evidence="5" key="1">
    <citation type="submission" date="2016-11" db="UniProtKB">
        <authorList>
            <consortium name="WormBaseParasite"/>
        </authorList>
    </citation>
    <scope>IDENTIFICATION</scope>
    <source>
        <strain evidence="5">pt0022</strain>
    </source>
</reference>
<evidence type="ECO:0000256" key="2">
    <source>
        <dbReference type="SAM" id="MobiDB-lite"/>
    </source>
</evidence>
<dbReference type="PANTHER" id="PTHR46219">
    <property type="entry name" value="PROTEIN CBG11138"/>
    <property type="match status" value="1"/>
</dbReference>
<dbReference type="WBParaSite" id="maker-PairedContig_412-snap-gene-0.5-mRNA-1">
    <property type="protein sequence ID" value="maker-PairedContig_412-snap-gene-0.5-mRNA-1"/>
    <property type="gene ID" value="maker-PairedContig_412-snap-gene-0.5"/>
</dbReference>
<dbReference type="PANTHER" id="PTHR46219:SF5">
    <property type="entry name" value="SHKT DOMAIN-CONTAINING PROTEIN"/>
    <property type="match status" value="1"/>
</dbReference>
<evidence type="ECO:0000313" key="5">
    <source>
        <dbReference type="WBParaSite" id="maker-PairedContig_412-snap-gene-0.5-mRNA-1"/>
    </source>
</evidence>
<accession>A0A1I8EQN7</accession>
<feature type="chain" id="PRO_5009318317" evidence="3">
    <location>
        <begin position="28"/>
        <end position="245"/>
    </location>
</feature>
<dbReference type="SMART" id="SM00254">
    <property type="entry name" value="ShKT"/>
    <property type="match status" value="2"/>
</dbReference>
<dbReference type="AlphaFoldDB" id="A0A1I8EQN7"/>
<dbReference type="Gene3D" id="1.10.10.1870">
    <property type="entry name" value="ShTK domain-like"/>
    <property type="match status" value="1"/>
</dbReference>
<proteinExistence type="predicted"/>
<dbReference type="InterPro" id="IPR003582">
    <property type="entry name" value="ShKT_dom"/>
</dbReference>
<dbReference type="STRING" id="6293.A0A1I8EQN7"/>
<feature type="signal peptide" evidence="3">
    <location>
        <begin position="1"/>
        <end position="27"/>
    </location>
</feature>
<evidence type="ECO:0000256" key="1">
    <source>
        <dbReference type="PROSITE-ProRule" id="PRU01005"/>
    </source>
</evidence>
<protein>
    <submittedName>
        <fullName evidence="5">ShKT domain-containing protein</fullName>
    </submittedName>
</protein>
<evidence type="ECO:0000259" key="4">
    <source>
        <dbReference type="PROSITE" id="PS51670"/>
    </source>
</evidence>
<comment type="caution">
    <text evidence="1">Lacks conserved residue(s) required for the propagation of feature annotation.</text>
</comment>
<sequence>MASFNNYNNPRLIIILVILLNQYQIQAMALDNSEKMAKNISNELSQKNVNYGQMIPVMSNETTQMSQVDVRRQMSRGMSKETDQMSQVDVRRQMSRGTSKETDQMSQEDIREQIGQGVSKETDQMSQEDVREQIGRELCYDSALPGHPSDCTKYGYLCDNIVYYNLMTWQCPVTCDRCSYLITPSPRTGVFTNGTCVDLKGSNGQSDCGKYITLCRDPRYVSLMATECPKTCKFCPEQDHVQRLD</sequence>
<feature type="compositionally biased region" description="Basic and acidic residues" evidence="2">
    <location>
        <begin position="98"/>
        <end position="108"/>
    </location>
</feature>
<dbReference type="PROSITE" id="PS51670">
    <property type="entry name" value="SHKT"/>
    <property type="match status" value="1"/>
</dbReference>
<keyword evidence="3" id="KW-0732">Signal</keyword>
<organism evidence="5">
    <name type="scientific">Wuchereria bancrofti</name>
    <dbReference type="NCBI Taxonomy" id="6293"/>
    <lineage>
        <taxon>Eukaryota</taxon>
        <taxon>Metazoa</taxon>
        <taxon>Ecdysozoa</taxon>
        <taxon>Nematoda</taxon>
        <taxon>Chromadorea</taxon>
        <taxon>Rhabditida</taxon>
        <taxon>Spirurina</taxon>
        <taxon>Spiruromorpha</taxon>
        <taxon>Filarioidea</taxon>
        <taxon>Onchocercidae</taxon>
        <taxon>Wuchereria</taxon>
    </lineage>
</organism>
<name>A0A1I8EQN7_WUCBA</name>
<feature type="domain" description="ShKT" evidence="4">
    <location>
        <begin position="185"/>
        <end position="235"/>
    </location>
</feature>
<dbReference type="Gene3D" id="1.10.10.1940">
    <property type="match status" value="1"/>
</dbReference>
<dbReference type="Pfam" id="PF01549">
    <property type="entry name" value="ShK"/>
    <property type="match status" value="2"/>
</dbReference>
<feature type="region of interest" description="Disordered" evidence="2">
    <location>
        <begin position="75"/>
        <end position="108"/>
    </location>
</feature>
<evidence type="ECO:0000256" key="3">
    <source>
        <dbReference type="SAM" id="SignalP"/>
    </source>
</evidence>